<dbReference type="Proteomes" id="UP000192472">
    <property type="component" value="Unassembled WGS sequence"/>
</dbReference>
<proteinExistence type="predicted"/>
<accession>A0A1W2GKI3</accession>
<dbReference type="EMBL" id="FWYF01000003">
    <property type="protein sequence ID" value="SMD37160.1"/>
    <property type="molecule type" value="Genomic_DNA"/>
</dbReference>
<dbReference type="SUPFAM" id="SSF82185">
    <property type="entry name" value="Histone H3 K4-specific methyltransferase SET7/9 N-terminal domain"/>
    <property type="match status" value="1"/>
</dbReference>
<protein>
    <recommendedName>
        <fullName evidence="3">MORN repeat variant</fullName>
    </recommendedName>
</protein>
<gene>
    <name evidence="1" type="ORF">SAMN04488029_3270</name>
</gene>
<name>A0A1W2GKI3_REIFA</name>
<keyword evidence="2" id="KW-1185">Reference proteome</keyword>
<reference evidence="1 2" key="1">
    <citation type="submission" date="2017-04" db="EMBL/GenBank/DDBJ databases">
        <authorList>
            <person name="Afonso C.L."/>
            <person name="Miller P.J."/>
            <person name="Scott M.A."/>
            <person name="Spackman E."/>
            <person name="Goraichik I."/>
            <person name="Dimitrov K.M."/>
            <person name="Suarez D.L."/>
            <person name="Swayne D.E."/>
        </authorList>
    </citation>
    <scope>NUCLEOTIDE SEQUENCE [LARGE SCALE GENOMIC DNA]</scope>
    <source>
        <strain evidence="1 2">DSM 26133</strain>
    </source>
</reference>
<dbReference type="STRING" id="692418.SAMN04488029_3270"/>
<organism evidence="1 2">
    <name type="scientific">Reichenbachiella faecimaris</name>
    <dbReference type="NCBI Taxonomy" id="692418"/>
    <lineage>
        <taxon>Bacteria</taxon>
        <taxon>Pseudomonadati</taxon>
        <taxon>Bacteroidota</taxon>
        <taxon>Cytophagia</taxon>
        <taxon>Cytophagales</taxon>
        <taxon>Reichenbachiellaceae</taxon>
        <taxon>Reichenbachiella</taxon>
    </lineage>
</organism>
<evidence type="ECO:0000313" key="2">
    <source>
        <dbReference type="Proteomes" id="UP000192472"/>
    </source>
</evidence>
<dbReference type="PROSITE" id="PS51257">
    <property type="entry name" value="PROKAR_LIPOPROTEIN"/>
    <property type="match status" value="1"/>
</dbReference>
<evidence type="ECO:0000313" key="1">
    <source>
        <dbReference type="EMBL" id="SMD37160.1"/>
    </source>
</evidence>
<evidence type="ECO:0008006" key="3">
    <source>
        <dbReference type="Google" id="ProtNLM"/>
    </source>
</evidence>
<dbReference type="Gene3D" id="2.20.110.10">
    <property type="entry name" value="Histone H3 K4-specific methyltransferase SET7/9 N-terminal domain"/>
    <property type="match status" value="1"/>
</dbReference>
<sequence length="260" mass="30074">MRIVPTLAILTFIISCQPVEREFREVIESDTLFVFDKNNTLRLKGPVFGGTKNGEFHSFDSLGNIRSIANYANDTLNGYYKQYYPSGIVRSDAYYVGGYPYGEELVFYDGYQDSTAIQIEGKWFIAPYSTHLKEYNYRDLVGKIMYQRNYDLEGNLTSKRGRLFLTKFYDSIRGTRNEEIEQAWLTPAPSGVDQIQVEQHFVIYGQESKDTIYIHSDSLVTRWNKVFPEIGIYEFEAVAYLIEGNNIETDTSKFTVEIVE</sequence>
<dbReference type="AlphaFoldDB" id="A0A1W2GKI3"/>